<name>A0A5C7DVQ6_9BACT</name>
<reference evidence="1 2" key="1">
    <citation type="submission" date="2019-07" db="EMBL/GenBank/DDBJ databases">
        <title>Rapid identification of Enteric Bacteria from Whole Genome Sequences (WGS) using Average Nucleotide Identity (ANI).</title>
        <authorList>
            <person name="Lane C."/>
        </authorList>
    </citation>
    <scope>NUCLEOTIDE SEQUENCE [LARGE SCALE GENOMIC DNA]</scope>
    <source>
        <strain evidence="1 2">2016D-0250</strain>
    </source>
</reference>
<accession>A0A5C7DVQ6</accession>
<sequence>MEAKSLNYKNNYNLSISKPEDLIYEFNAQCGKNVFNIKNIKYFNSVKSFKAEILADDEAILKINNEDKGKISNPCGGGIHWKEIEKEIKLNNNSMRIDLEILNTCGFECYGKLKLILKY</sequence>
<protein>
    <submittedName>
        <fullName evidence="1">Uncharacterized protein</fullName>
    </submittedName>
</protein>
<gene>
    <name evidence="1" type="ORF">FPD46_07860</name>
</gene>
<dbReference type="Proteomes" id="UP000321310">
    <property type="component" value="Unassembled WGS sequence"/>
</dbReference>
<dbReference type="RefSeq" id="WP_147576039.1">
    <property type="nucleotide sequence ID" value="NZ_VOWB01000084.1"/>
</dbReference>
<evidence type="ECO:0000313" key="2">
    <source>
        <dbReference type="Proteomes" id="UP000321310"/>
    </source>
</evidence>
<dbReference type="AlphaFoldDB" id="A0A5C7DVQ6"/>
<organism evidence="1 2">
    <name type="scientific">Campylobacter peloridis</name>
    <dbReference type="NCBI Taxonomy" id="488546"/>
    <lineage>
        <taxon>Bacteria</taxon>
        <taxon>Pseudomonadati</taxon>
        <taxon>Campylobacterota</taxon>
        <taxon>Epsilonproteobacteria</taxon>
        <taxon>Campylobacterales</taxon>
        <taxon>Campylobacteraceae</taxon>
        <taxon>Campylobacter</taxon>
    </lineage>
</organism>
<proteinExistence type="predicted"/>
<evidence type="ECO:0000313" key="1">
    <source>
        <dbReference type="EMBL" id="TXE78487.1"/>
    </source>
</evidence>
<comment type="caution">
    <text evidence="1">The sequence shown here is derived from an EMBL/GenBank/DDBJ whole genome shotgun (WGS) entry which is preliminary data.</text>
</comment>
<dbReference type="EMBL" id="VOWB01000084">
    <property type="protein sequence ID" value="TXE78487.1"/>
    <property type="molecule type" value="Genomic_DNA"/>
</dbReference>